<gene>
    <name evidence="2" type="ORF">OZSIB_3914</name>
</gene>
<dbReference type="EMBL" id="QOQW01000010">
    <property type="protein sequence ID" value="RCK79760.1"/>
    <property type="molecule type" value="Genomic_DNA"/>
</dbReference>
<evidence type="ECO:0000313" key="3">
    <source>
        <dbReference type="Proteomes" id="UP000252355"/>
    </source>
</evidence>
<feature type="compositionally biased region" description="Basic and acidic residues" evidence="1">
    <location>
        <begin position="1"/>
        <end position="12"/>
    </location>
</feature>
<protein>
    <submittedName>
        <fullName evidence="2">Uncharacterized protein</fullName>
    </submittedName>
</protein>
<name>A0A367ZNZ4_9BACT</name>
<feature type="region of interest" description="Disordered" evidence="1">
    <location>
        <begin position="1"/>
        <end position="26"/>
    </location>
</feature>
<evidence type="ECO:0000256" key="1">
    <source>
        <dbReference type="SAM" id="MobiDB-lite"/>
    </source>
</evidence>
<proteinExistence type="predicted"/>
<evidence type="ECO:0000313" key="2">
    <source>
        <dbReference type="EMBL" id="RCK79760.1"/>
    </source>
</evidence>
<comment type="caution">
    <text evidence="2">The sequence shown here is derived from an EMBL/GenBank/DDBJ whole genome shotgun (WGS) entry which is preliminary data.</text>
</comment>
<dbReference type="Proteomes" id="UP000252355">
    <property type="component" value="Unassembled WGS sequence"/>
</dbReference>
<organism evidence="2 3">
    <name type="scientific">Candidatus Ozemobacter sibiricus</name>
    <dbReference type="NCBI Taxonomy" id="2268124"/>
    <lineage>
        <taxon>Bacteria</taxon>
        <taxon>Candidatus Ozemobacteria</taxon>
        <taxon>Candidatus Ozemobacterales</taxon>
        <taxon>Candidatus Ozemobacteraceae</taxon>
        <taxon>Candidatus Ozemobacter</taxon>
    </lineage>
</organism>
<dbReference type="AlphaFoldDB" id="A0A367ZNZ4"/>
<reference evidence="2 3" key="1">
    <citation type="submission" date="2018-05" db="EMBL/GenBank/DDBJ databases">
        <title>A metagenomic window into the 2 km-deep terrestrial subsurface aquifer revealed taxonomically and functionally diverse microbial community comprising novel uncultured bacterial lineages.</title>
        <authorList>
            <person name="Kadnikov V.V."/>
            <person name="Mardanov A.V."/>
            <person name="Beletsky A.V."/>
            <person name="Banks D."/>
            <person name="Pimenov N.V."/>
            <person name="Frank Y.A."/>
            <person name="Karnachuk O.V."/>
            <person name="Ravin N.V."/>
        </authorList>
    </citation>
    <scope>NUCLEOTIDE SEQUENCE [LARGE SCALE GENOMIC DNA]</scope>
    <source>
        <strain evidence="2">BY5</strain>
    </source>
</reference>
<sequence length="63" mass="6674">MFTRAGTEHQDLHSNPPAGSCDRKLRNGTTLAAIRQCRGGKAQGGRRRTTIVVGGTGAVWPAK</sequence>
<accession>A0A367ZNZ4</accession>